<organism evidence="1 2">
    <name type="scientific">Gossypium mustelinum</name>
    <name type="common">Cotton</name>
    <name type="synonym">Gossypium caicoense</name>
    <dbReference type="NCBI Taxonomy" id="34275"/>
    <lineage>
        <taxon>Eukaryota</taxon>
        <taxon>Viridiplantae</taxon>
        <taxon>Streptophyta</taxon>
        <taxon>Embryophyta</taxon>
        <taxon>Tracheophyta</taxon>
        <taxon>Spermatophyta</taxon>
        <taxon>Magnoliopsida</taxon>
        <taxon>eudicotyledons</taxon>
        <taxon>Gunneridae</taxon>
        <taxon>Pentapetalae</taxon>
        <taxon>rosids</taxon>
        <taxon>malvids</taxon>
        <taxon>Malvales</taxon>
        <taxon>Malvaceae</taxon>
        <taxon>Malvoideae</taxon>
        <taxon>Gossypium</taxon>
    </lineage>
</organism>
<gene>
    <name evidence="1" type="ORF">E1A91_D10G157900v1</name>
</gene>
<dbReference type="AlphaFoldDB" id="A0A5D2T7E2"/>
<sequence>MKATCCRQLHIYRKEDLLSWYHHYYLAKPKITLLMMRKRGKGYG</sequence>
<protein>
    <submittedName>
        <fullName evidence="1">Uncharacterized protein</fullName>
    </submittedName>
</protein>
<keyword evidence="2" id="KW-1185">Reference proteome</keyword>
<dbReference type="EMBL" id="CM017658">
    <property type="protein sequence ID" value="TYI61219.1"/>
    <property type="molecule type" value="Genomic_DNA"/>
</dbReference>
<accession>A0A5D2T7E2</accession>
<dbReference type="Proteomes" id="UP000323597">
    <property type="component" value="Chromosome D10"/>
</dbReference>
<dbReference type="EMBL" id="CM017658">
    <property type="protein sequence ID" value="TYI61218.1"/>
    <property type="molecule type" value="Genomic_DNA"/>
</dbReference>
<name>A0A5D2T7E2_GOSMU</name>
<proteinExistence type="predicted"/>
<reference evidence="1 2" key="1">
    <citation type="submission" date="2019-07" db="EMBL/GenBank/DDBJ databases">
        <title>WGS assembly of Gossypium mustelinum.</title>
        <authorList>
            <person name="Chen Z.J."/>
            <person name="Sreedasyam A."/>
            <person name="Ando A."/>
            <person name="Song Q."/>
            <person name="De L."/>
            <person name="Hulse-Kemp A."/>
            <person name="Ding M."/>
            <person name="Ye W."/>
            <person name="Kirkbride R."/>
            <person name="Jenkins J."/>
            <person name="Plott C."/>
            <person name="Lovell J."/>
            <person name="Lin Y.-M."/>
            <person name="Vaughn R."/>
            <person name="Liu B."/>
            <person name="Li W."/>
            <person name="Simpson S."/>
            <person name="Scheffler B."/>
            <person name="Saski C."/>
            <person name="Grover C."/>
            <person name="Hu G."/>
            <person name="Conover J."/>
            <person name="Carlson J."/>
            <person name="Shu S."/>
            <person name="Boston L."/>
            <person name="Williams M."/>
            <person name="Peterson D."/>
            <person name="Mcgee K."/>
            <person name="Jones D."/>
            <person name="Wendel J."/>
            <person name="Stelly D."/>
            <person name="Grimwood J."/>
            <person name="Schmutz J."/>
        </authorList>
    </citation>
    <scope>NUCLEOTIDE SEQUENCE [LARGE SCALE GENOMIC DNA]</scope>
    <source>
        <strain evidence="1">1408120.09</strain>
    </source>
</reference>
<evidence type="ECO:0000313" key="1">
    <source>
        <dbReference type="EMBL" id="TYI61219.1"/>
    </source>
</evidence>
<evidence type="ECO:0000313" key="2">
    <source>
        <dbReference type="Proteomes" id="UP000323597"/>
    </source>
</evidence>